<organismHost>
    <name type="scientific">Pyrobaculum</name>
    <dbReference type="NCBI Taxonomy" id="2276"/>
</organismHost>
<accession>Q6ZYH4</accession>
<keyword evidence="2" id="KW-1185">Reference proteome</keyword>
<proteinExistence type="predicted"/>
<evidence type="ECO:0000313" key="2">
    <source>
        <dbReference type="Proteomes" id="UP000008777"/>
    </source>
</evidence>
<dbReference type="RefSeq" id="YP_015550.1">
    <property type="nucleotide sequence ID" value="NC_005872.1"/>
</dbReference>
<organism evidence="1 2">
    <name type="scientific">Pyrobaculum spherical virus (isolate United States/Yellowstone)</name>
    <name type="common">PSV</name>
    <dbReference type="NCBI Taxonomy" id="654907"/>
    <lineage>
        <taxon>Viruses</taxon>
        <taxon>Viruses incertae sedis</taxon>
        <taxon>Globuloviridae</taxon>
        <taxon>Alphaglobulovirus</taxon>
        <taxon>Alphaglobulovirus obsidianense</taxon>
    </lineage>
</organism>
<organismHost>
    <name type="scientific">Thermoproteus tenax</name>
    <dbReference type="NCBI Taxonomy" id="2271"/>
</organismHost>
<dbReference type="Proteomes" id="UP000008777">
    <property type="component" value="Segment"/>
</dbReference>
<reference evidence="1 2" key="1">
    <citation type="journal article" date="2004" name="Virology">
        <title>Morphology and genome organisation of the virus PSV of the hyperthermophilic archaeal genera Pyrobaculum and Thermoproteus: A novel virus family, the Globuloviridae.</title>
        <authorList>
            <person name="Haering M."/>
            <person name="Peng X."/>
            <person name="Bruegger K."/>
            <person name="Rachel R."/>
            <person name="Stetter K.O."/>
            <person name="Garrett R.A."/>
            <person name="Prangishvili D."/>
        </authorList>
    </citation>
    <scope>NUCLEOTIDE SEQUENCE [LARGE SCALE GENOMIC DNA]</scope>
    <source>
        <strain evidence="2">Isolate United States/Yellowstone</strain>
    </source>
</reference>
<dbReference type="KEGG" id="vg:4432042"/>
<protein>
    <submittedName>
        <fullName evidence="1">Uncharacterized protein</fullName>
    </submittedName>
</protein>
<evidence type="ECO:0000313" key="1">
    <source>
        <dbReference type="EMBL" id="CAG25648.1"/>
    </source>
</evidence>
<name>Q6ZYH4_PSVY</name>
<dbReference type="GeneID" id="4432042"/>
<sequence>MNFVTASELPQALMNKDFKRFMRELRDRLSEAGIYIDRIKAITTSGDIVVVYSDAIVVELSWTNKSVIRVRERL</sequence>
<dbReference type="EMBL" id="AJ635161">
    <property type="protein sequence ID" value="CAG25648.1"/>
    <property type="molecule type" value="Genomic_DNA"/>
</dbReference>